<sequence>MANPLRIEGPDPPAMTCADVERWLVAAFMAFTSSGIFSVRSNRLQPNDPQEMRATFDWIVFSAEVLGAGSPERIALLTWARAKARRRIRRHRRLRLLREVPGGTVTDYCSEVGVQRRTFDRRRKRACERLAEAWNMRGLDGGSA</sequence>
<dbReference type="KEGG" id="mrd:Mrad2831_5712"/>
<name>B1M2K9_METRJ</name>
<dbReference type="AlphaFoldDB" id="B1M2K9"/>
<dbReference type="eggNOG" id="ENOG50310I1">
    <property type="taxonomic scope" value="Bacteria"/>
</dbReference>
<protein>
    <submittedName>
        <fullName evidence="1">Uncharacterized protein</fullName>
    </submittedName>
</protein>
<dbReference type="STRING" id="426355.Mrad2831_5712"/>
<reference evidence="1 2" key="1">
    <citation type="submission" date="2008-03" db="EMBL/GenBank/DDBJ databases">
        <title>Complete sequence of chromosome of Methylobacterium radiotolerans JCM 2831.</title>
        <authorList>
            <consortium name="US DOE Joint Genome Institute"/>
            <person name="Copeland A."/>
            <person name="Lucas S."/>
            <person name="Lapidus A."/>
            <person name="Glavina del Rio T."/>
            <person name="Dalin E."/>
            <person name="Tice H."/>
            <person name="Bruce D."/>
            <person name="Goodwin L."/>
            <person name="Pitluck S."/>
            <person name="Kiss H."/>
            <person name="Brettin T."/>
            <person name="Detter J.C."/>
            <person name="Han C."/>
            <person name="Kuske C.R."/>
            <person name="Schmutz J."/>
            <person name="Larimer F."/>
            <person name="Land M."/>
            <person name="Hauser L."/>
            <person name="Kyrpides N."/>
            <person name="Mikhailova N."/>
            <person name="Marx C.J."/>
            <person name="Richardson P."/>
        </authorList>
    </citation>
    <scope>NUCLEOTIDE SEQUENCE [LARGE SCALE GENOMIC DNA]</scope>
    <source>
        <strain evidence="2">ATCC 27329 / DSM 1819 / JCM 2831 / NBRC 15690 / NCIMB 10815 / 0-1</strain>
    </source>
</reference>
<organism evidence="1 2">
    <name type="scientific">Methylobacterium radiotolerans (strain ATCC 27329 / DSM 1819 / JCM 2831 / NBRC 15690 / NCIMB 10815 / 0-1)</name>
    <dbReference type="NCBI Taxonomy" id="426355"/>
    <lineage>
        <taxon>Bacteria</taxon>
        <taxon>Pseudomonadati</taxon>
        <taxon>Pseudomonadota</taxon>
        <taxon>Alphaproteobacteria</taxon>
        <taxon>Hyphomicrobiales</taxon>
        <taxon>Methylobacteriaceae</taxon>
        <taxon>Methylobacterium</taxon>
    </lineage>
</organism>
<dbReference type="Proteomes" id="UP000006589">
    <property type="component" value="Chromosome"/>
</dbReference>
<evidence type="ECO:0000313" key="2">
    <source>
        <dbReference type="Proteomes" id="UP000006589"/>
    </source>
</evidence>
<dbReference type="PATRIC" id="fig|426355.14.peg.5769"/>
<accession>B1M2K9</accession>
<dbReference type="EMBL" id="CP001001">
    <property type="protein sequence ID" value="ACB27657.1"/>
    <property type="molecule type" value="Genomic_DNA"/>
</dbReference>
<gene>
    <name evidence="1" type="ordered locus">Mrad2831_5712</name>
</gene>
<dbReference type="HOGENOM" id="CLU_1823109_0_0_5"/>
<evidence type="ECO:0000313" key="1">
    <source>
        <dbReference type="EMBL" id="ACB27657.1"/>
    </source>
</evidence>
<proteinExistence type="predicted"/>